<comment type="caution">
    <text evidence="2">The sequence shown here is derived from an EMBL/GenBank/DDBJ whole genome shotgun (WGS) entry which is preliminary data.</text>
</comment>
<dbReference type="RefSeq" id="WP_264513039.1">
    <property type="nucleotide sequence ID" value="NZ_JAPDDR010000003.1"/>
</dbReference>
<accession>A0ABT3G116</accession>
<name>A0ABT3G116_9BACT</name>
<dbReference type="EMBL" id="JAPDDR010000003">
    <property type="protein sequence ID" value="MCW1913538.1"/>
    <property type="molecule type" value="Genomic_DNA"/>
</dbReference>
<proteinExistence type="predicted"/>
<protein>
    <submittedName>
        <fullName evidence="2">Uncharacterized protein</fullName>
    </submittedName>
</protein>
<keyword evidence="3" id="KW-1185">Reference proteome</keyword>
<evidence type="ECO:0000313" key="2">
    <source>
        <dbReference type="EMBL" id="MCW1913538.1"/>
    </source>
</evidence>
<reference evidence="2" key="1">
    <citation type="submission" date="2022-10" db="EMBL/GenBank/DDBJ databases">
        <title>Luteolibacter sp. GHJ8, whole genome shotgun sequencing project.</title>
        <authorList>
            <person name="Zhao G."/>
            <person name="Shen L."/>
        </authorList>
    </citation>
    <scope>NUCLEOTIDE SEQUENCE</scope>
    <source>
        <strain evidence="2">GHJ8</strain>
    </source>
</reference>
<sequence length="579" mass="62249">MKAQGHKILPVLVFGFCAAAGWIAGRDWAPSDVEASKTGTMASKTDRSPAKGGEPSEVTAMLAPLRAAGNTEERLRATIQLADNIPLADIERWLSSGWFKGGEDMQANLFQRSLLSRWQEADPGGMLEYCLRRDIRITYEFSQDWASREPAAALALIEGQTNPQMRSSMLSQMGAALAKADPQLVLSRITGLAKLSGADNQYEIQGILHQLAESAPALLEAQLATLPRNAQDLARRGLARSSLRKDFAGGLAGLLDQKDGMQTFAEVVGSDQDLMKKVAGDPGSLPPGWLGAVTSGPGSYYMVHENPAQWLETDLAGLGLNENEVESIRNQALSRLGGKNPEKLKALISGGTLNEDENRIAVQGLVFGLDAQAAADWIAGLTDEAELQAAKEALASKAGSSDAEEVTPSSLLGDIAANGREISWAETRLIGKWDREQIQALNDGFDALTAEQKGAVAARFITRRDRQMPVEFQGKALAYLLENPDARPAQQDSQSIRDRSLANSACDLAARWADQDPTAAAAWVTKLPEGTERLWAAKNLAARWAEYEPAAVQRWIGSLSASERAEVTTFMNSGGAIGR</sequence>
<evidence type="ECO:0000313" key="3">
    <source>
        <dbReference type="Proteomes" id="UP001165653"/>
    </source>
</evidence>
<organism evidence="2 3">
    <name type="scientific">Luteolibacter rhizosphaerae</name>
    <dbReference type="NCBI Taxonomy" id="2989719"/>
    <lineage>
        <taxon>Bacteria</taxon>
        <taxon>Pseudomonadati</taxon>
        <taxon>Verrucomicrobiota</taxon>
        <taxon>Verrucomicrobiia</taxon>
        <taxon>Verrucomicrobiales</taxon>
        <taxon>Verrucomicrobiaceae</taxon>
        <taxon>Luteolibacter</taxon>
    </lineage>
</organism>
<gene>
    <name evidence="2" type="ORF">OJ996_08130</name>
</gene>
<evidence type="ECO:0000256" key="1">
    <source>
        <dbReference type="SAM" id="MobiDB-lite"/>
    </source>
</evidence>
<feature type="region of interest" description="Disordered" evidence="1">
    <location>
        <begin position="35"/>
        <end position="56"/>
    </location>
</feature>
<dbReference type="Proteomes" id="UP001165653">
    <property type="component" value="Unassembled WGS sequence"/>
</dbReference>